<evidence type="ECO:0000313" key="10">
    <source>
        <dbReference type="EMBL" id="SOE65490.1"/>
    </source>
</evidence>
<sequence>MAFAAFGSNSIQTDPAPRRKSKVALILLLPGLAYLALFFLTPLVSLVMTSLQAPIEFGDVGQYQTAFRIENYAIVIQAYWPHFLRAFGYALAATFFALVISYPLAYFIGVKARRWPLLQALMLTLVIAPFFISFLLRTLAWKQLMSDDSAIVSALKALTILPADGHLTGTAFSVIFGLTYNFLPFMTLPIYTTLERLDVRYLEAGSDLYASPATTFWRVTLPLSLPGVVSGTLLTFIPASGDYINASASFLGSAQTQMVGNVIESQFISLLNYPQASALSVILMGLILLIVALYVRRSGTEELL</sequence>
<dbReference type="CDD" id="cd06261">
    <property type="entry name" value="TM_PBP2"/>
    <property type="match status" value="1"/>
</dbReference>
<dbReference type="EMBL" id="OCST01000003">
    <property type="protein sequence ID" value="SOE65490.1"/>
    <property type="molecule type" value="Genomic_DNA"/>
</dbReference>
<evidence type="ECO:0000256" key="1">
    <source>
        <dbReference type="ARBA" id="ARBA00004651"/>
    </source>
</evidence>
<gene>
    <name evidence="10" type="ORF">SAMN06296378_1567</name>
</gene>
<feature type="domain" description="ABC transmembrane type-1" evidence="9">
    <location>
        <begin position="83"/>
        <end position="294"/>
    </location>
</feature>
<feature type="transmembrane region" description="Helical" evidence="8">
    <location>
        <begin position="276"/>
        <end position="295"/>
    </location>
</feature>
<evidence type="ECO:0000256" key="4">
    <source>
        <dbReference type="ARBA" id="ARBA00022475"/>
    </source>
</evidence>
<name>A0A2C8ZKQ5_9MICO</name>
<dbReference type="PANTHER" id="PTHR42929:SF1">
    <property type="entry name" value="INNER MEMBRANE ABC TRANSPORTER PERMEASE PROTEIN YDCU-RELATED"/>
    <property type="match status" value="1"/>
</dbReference>
<comment type="similarity">
    <text evidence="2">Belongs to the binding-protein-dependent transport system permease family. CysTW subfamily.</text>
</comment>
<keyword evidence="4" id="KW-1003">Cell membrane</keyword>
<dbReference type="SUPFAM" id="SSF161098">
    <property type="entry name" value="MetI-like"/>
    <property type="match status" value="1"/>
</dbReference>
<dbReference type="InterPro" id="IPR000515">
    <property type="entry name" value="MetI-like"/>
</dbReference>
<evidence type="ECO:0000256" key="7">
    <source>
        <dbReference type="ARBA" id="ARBA00023136"/>
    </source>
</evidence>
<evidence type="ECO:0000259" key="9">
    <source>
        <dbReference type="PROSITE" id="PS50928"/>
    </source>
</evidence>
<comment type="subcellular location">
    <subcellularLocation>
        <location evidence="1">Cell membrane</location>
        <topology evidence="1">Multi-pass membrane protein</topology>
    </subcellularLocation>
</comment>
<keyword evidence="3" id="KW-0813">Transport</keyword>
<dbReference type="PANTHER" id="PTHR42929">
    <property type="entry name" value="INNER MEMBRANE ABC TRANSPORTER PERMEASE PROTEIN YDCU-RELATED-RELATED"/>
    <property type="match status" value="1"/>
</dbReference>
<protein>
    <submittedName>
        <fullName evidence="10">Spermidine/putrescine transport system permease protein</fullName>
    </submittedName>
</protein>
<evidence type="ECO:0000256" key="2">
    <source>
        <dbReference type="ARBA" id="ARBA00007069"/>
    </source>
</evidence>
<feature type="transmembrane region" description="Helical" evidence="8">
    <location>
        <begin position="171"/>
        <end position="194"/>
    </location>
</feature>
<dbReference type="PROSITE" id="PS50928">
    <property type="entry name" value="ABC_TM1"/>
    <property type="match status" value="1"/>
</dbReference>
<feature type="transmembrane region" description="Helical" evidence="8">
    <location>
        <begin position="215"/>
        <end position="237"/>
    </location>
</feature>
<evidence type="ECO:0000256" key="5">
    <source>
        <dbReference type="ARBA" id="ARBA00022692"/>
    </source>
</evidence>
<feature type="transmembrane region" description="Helical" evidence="8">
    <location>
        <begin position="23"/>
        <end position="44"/>
    </location>
</feature>
<dbReference type="GO" id="GO:0055085">
    <property type="term" value="P:transmembrane transport"/>
    <property type="evidence" value="ECO:0007669"/>
    <property type="project" value="InterPro"/>
</dbReference>
<evidence type="ECO:0000256" key="6">
    <source>
        <dbReference type="ARBA" id="ARBA00022989"/>
    </source>
</evidence>
<dbReference type="InterPro" id="IPR035906">
    <property type="entry name" value="MetI-like_sf"/>
</dbReference>
<dbReference type="GO" id="GO:0005886">
    <property type="term" value="C:plasma membrane"/>
    <property type="evidence" value="ECO:0007669"/>
    <property type="project" value="UniProtKB-SubCell"/>
</dbReference>
<dbReference type="OrthoDB" id="9808619at2"/>
<keyword evidence="6 8" id="KW-1133">Transmembrane helix</keyword>
<dbReference type="Gene3D" id="1.10.3720.10">
    <property type="entry name" value="MetI-like"/>
    <property type="match status" value="1"/>
</dbReference>
<proteinExistence type="inferred from homology"/>
<accession>A0A2C8ZKQ5</accession>
<keyword evidence="11" id="KW-1185">Reference proteome</keyword>
<keyword evidence="7 8" id="KW-0472">Membrane</keyword>
<evidence type="ECO:0000256" key="3">
    <source>
        <dbReference type="ARBA" id="ARBA00022448"/>
    </source>
</evidence>
<dbReference type="AlphaFoldDB" id="A0A2C8ZKQ5"/>
<keyword evidence="5 8" id="KW-0812">Transmembrane</keyword>
<feature type="transmembrane region" description="Helical" evidence="8">
    <location>
        <begin position="120"/>
        <end position="140"/>
    </location>
</feature>
<dbReference type="RefSeq" id="WP_097060671.1">
    <property type="nucleotide sequence ID" value="NZ_BMLC01000001.1"/>
</dbReference>
<evidence type="ECO:0000256" key="8">
    <source>
        <dbReference type="SAM" id="Phobius"/>
    </source>
</evidence>
<dbReference type="Proteomes" id="UP000219440">
    <property type="component" value="Unassembled WGS sequence"/>
</dbReference>
<evidence type="ECO:0000313" key="11">
    <source>
        <dbReference type="Proteomes" id="UP000219440"/>
    </source>
</evidence>
<organism evidence="10 11">
    <name type="scientific">Salinibacterium xinjiangense</name>
    <dbReference type="NCBI Taxonomy" id="386302"/>
    <lineage>
        <taxon>Bacteria</taxon>
        <taxon>Bacillati</taxon>
        <taxon>Actinomycetota</taxon>
        <taxon>Actinomycetes</taxon>
        <taxon>Micrococcales</taxon>
        <taxon>Microbacteriaceae</taxon>
        <taxon>Salinibacterium</taxon>
    </lineage>
</organism>
<feature type="transmembrane region" description="Helical" evidence="8">
    <location>
        <begin position="86"/>
        <end position="108"/>
    </location>
</feature>
<reference evidence="10 11" key="1">
    <citation type="submission" date="2017-09" db="EMBL/GenBank/DDBJ databases">
        <authorList>
            <person name="Ehlers B."/>
            <person name="Leendertz F.H."/>
        </authorList>
    </citation>
    <scope>NUCLEOTIDE SEQUENCE [LARGE SCALE GENOMIC DNA]</scope>
    <source>
        <strain evidence="10 11">CGMCC 1.05381</strain>
    </source>
</reference>